<name>A0AAD3P895_NEPGR</name>
<keyword evidence="1" id="KW-1133">Transmembrane helix</keyword>
<proteinExistence type="predicted"/>
<dbReference type="EMBL" id="BSYO01000002">
    <property type="protein sequence ID" value="GMH00865.1"/>
    <property type="molecule type" value="Genomic_DNA"/>
</dbReference>
<keyword evidence="3" id="KW-1185">Reference proteome</keyword>
<gene>
    <name evidence="2" type="ORF">Nepgr_002704</name>
</gene>
<keyword evidence="1" id="KW-0812">Transmembrane</keyword>
<accession>A0AAD3P895</accession>
<dbReference type="AlphaFoldDB" id="A0AAD3P895"/>
<keyword evidence="1" id="KW-0472">Membrane</keyword>
<comment type="caution">
    <text evidence="2">The sequence shown here is derived from an EMBL/GenBank/DDBJ whole genome shotgun (WGS) entry which is preliminary data.</text>
</comment>
<evidence type="ECO:0000313" key="2">
    <source>
        <dbReference type="EMBL" id="GMH00865.1"/>
    </source>
</evidence>
<protein>
    <submittedName>
        <fullName evidence="2">Uncharacterized protein</fullName>
    </submittedName>
</protein>
<sequence length="225" mass="24103">MPCSSLNSSISIAIPKLDSEQNGVQTAEGVLASSHMCCEGLNSNAIRCHLNTAGFIPVELTHVQDGKLDAKESGADLLPGDRLYVTRQGIQLDDIGQHEVHGECAGAPMDSAVECNSMWADMRSCCLCSPYTIIGTEMCLDFGQLLKVSEEPFDLLIEGLCFVAAPLAKCCYILLQQRALLLVAEALVMLLKLSKCMAVGLILGVFMAAGMLDGDFVFVSPSMCY</sequence>
<evidence type="ECO:0000256" key="1">
    <source>
        <dbReference type="SAM" id="Phobius"/>
    </source>
</evidence>
<organism evidence="2 3">
    <name type="scientific">Nepenthes gracilis</name>
    <name type="common">Slender pitcher plant</name>
    <dbReference type="NCBI Taxonomy" id="150966"/>
    <lineage>
        <taxon>Eukaryota</taxon>
        <taxon>Viridiplantae</taxon>
        <taxon>Streptophyta</taxon>
        <taxon>Embryophyta</taxon>
        <taxon>Tracheophyta</taxon>
        <taxon>Spermatophyta</taxon>
        <taxon>Magnoliopsida</taxon>
        <taxon>eudicotyledons</taxon>
        <taxon>Gunneridae</taxon>
        <taxon>Pentapetalae</taxon>
        <taxon>Caryophyllales</taxon>
        <taxon>Nepenthaceae</taxon>
        <taxon>Nepenthes</taxon>
    </lineage>
</organism>
<reference evidence="2" key="1">
    <citation type="submission" date="2023-05" db="EMBL/GenBank/DDBJ databases">
        <title>Nepenthes gracilis genome sequencing.</title>
        <authorList>
            <person name="Fukushima K."/>
        </authorList>
    </citation>
    <scope>NUCLEOTIDE SEQUENCE</scope>
    <source>
        <strain evidence="2">SING2019-196</strain>
    </source>
</reference>
<dbReference type="Proteomes" id="UP001279734">
    <property type="component" value="Unassembled WGS sequence"/>
</dbReference>
<evidence type="ECO:0000313" key="3">
    <source>
        <dbReference type="Proteomes" id="UP001279734"/>
    </source>
</evidence>
<feature type="transmembrane region" description="Helical" evidence="1">
    <location>
        <begin position="187"/>
        <end position="212"/>
    </location>
</feature>